<dbReference type="InterPro" id="IPR000064">
    <property type="entry name" value="NLP_P60_dom"/>
</dbReference>
<comment type="similarity">
    <text evidence="1">Belongs to the peptidase C40 family.</text>
</comment>
<keyword evidence="9" id="KW-1185">Reference proteome</keyword>
<dbReference type="InterPro" id="IPR051202">
    <property type="entry name" value="Peptidase_C40"/>
</dbReference>
<dbReference type="RefSeq" id="WP_277410956.1">
    <property type="nucleotide sequence ID" value="NZ_CP114203.1"/>
</dbReference>
<dbReference type="PROSITE" id="PS51935">
    <property type="entry name" value="NLPC_P60"/>
    <property type="match status" value="1"/>
</dbReference>
<evidence type="ECO:0000256" key="6">
    <source>
        <dbReference type="SAM" id="Phobius"/>
    </source>
</evidence>
<dbReference type="InterPro" id="IPR038765">
    <property type="entry name" value="Papain-like_cys_pep_sf"/>
</dbReference>
<organism evidence="8 9">
    <name type="scientific">Streptomyces nigrescens</name>
    <dbReference type="NCBI Taxonomy" id="1920"/>
    <lineage>
        <taxon>Bacteria</taxon>
        <taxon>Bacillati</taxon>
        <taxon>Actinomycetota</taxon>
        <taxon>Actinomycetes</taxon>
        <taxon>Kitasatosporales</taxon>
        <taxon>Streptomycetaceae</taxon>
        <taxon>Streptomyces</taxon>
    </lineage>
</organism>
<evidence type="ECO:0000259" key="7">
    <source>
        <dbReference type="PROSITE" id="PS51935"/>
    </source>
</evidence>
<keyword evidence="6" id="KW-0812">Transmembrane</keyword>
<reference evidence="8 9" key="1">
    <citation type="submission" date="2022-12" db="EMBL/GenBank/DDBJ databases">
        <authorList>
            <person name="Ruckert C."/>
            <person name="Busche T."/>
            <person name="Kalinowski J."/>
            <person name="Wittmann C."/>
        </authorList>
    </citation>
    <scope>NUCLEOTIDE SEQUENCE [LARGE SCALE GENOMIC DNA]</scope>
    <source>
        <strain evidence="8 9">DSM 40276</strain>
    </source>
</reference>
<feature type="transmembrane region" description="Helical" evidence="6">
    <location>
        <begin position="50"/>
        <end position="69"/>
    </location>
</feature>
<accession>A0ABY7J0B1</accession>
<dbReference type="Proteomes" id="UP001210169">
    <property type="component" value="Chromosome"/>
</dbReference>
<keyword evidence="4" id="KW-0788">Thiol protease</keyword>
<evidence type="ECO:0000256" key="3">
    <source>
        <dbReference type="ARBA" id="ARBA00022801"/>
    </source>
</evidence>
<dbReference type="GeneID" id="301331112"/>
<sequence length="294" mass="32570">MAGSTEFVEIGAVEGCDDCEYCTTELGVLDVAAGTEQPLHSRQGARSRRAAGVVLALATGVVGLGVATAPSAEAMPAPSKAGWDGTRYWFQSKGQWRWTSHYSIYLQRTRQALTKQTWLAPQREGWDGTRYWFRSHGQWRWTSHYDIYVQRRHTAGSPSTSSEPKTAPTRTSRSSGVERAVDYALAQLGKPYIWGGNGPVGYDCSGLVQQAYRRAGILLPRVASDQYGAVTKISQSSLRRGDLLFWSSNGRQSGVHHVAVYLGDRRYVEAPRPGKKVRISDLSRSFYPTFFGRP</sequence>
<keyword evidence="2" id="KW-0645">Protease</keyword>
<dbReference type="Pfam" id="PF00877">
    <property type="entry name" value="NLPC_P60"/>
    <property type="match status" value="1"/>
</dbReference>
<evidence type="ECO:0000313" key="8">
    <source>
        <dbReference type="EMBL" id="WAU03747.1"/>
    </source>
</evidence>
<dbReference type="PANTHER" id="PTHR47053:SF1">
    <property type="entry name" value="MUREIN DD-ENDOPEPTIDASE MEPH-RELATED"/>
    <property type="match status" value="1"/>
</dbReference>
<feature type="domain" description="NlpC/P60" evidence="7">
    <location>
        <begin position="174"/>
        <end position="294"/>
    </location>
</feature>
<evidence type="ECO:0000256" key="1">
    <source>
        <dbReference type="ARBA" id="ARBA00007074"/>
    </source>
</evidence>
<evidence type="ECO:0000256" key="2">
    <source>
        <dbReference type="ARBA" id="ARBA00022670"/>
    </source>
</evidence>
<gene>
    <name evidence="8" type="ORF">STRNI_001922</name>
</gene>
<keyword evidence="3" id="KW-0378">Hydrolase</keyword>
<dbReference type="EMBL" id="CP114203">
    <property type="protein sequence ID" value="WAU03747.1"/>
    <property type="molecule type" value="Genomic_DNA"/>
</dbReference>
<name>A0ABY7J0B1_STRNI</name>
<evidence type="ECO:0000256" key="4">
    <source>
        <dbReference type="ARBA" id="ARBA00022807"/>
    </source>
</evidence>
<keyword evidence="6" id="KW-0472">Membrane</keyword>
<dbReference type="SUPFAM" id="SSF54001">
    <property type="entry name" value="Cysteine proteinases"/>
    <property type="match status" value="1"/>
</dbReference>
<dbReference type="Gene3D" id="3.90.1720.10">
    <property type="entry name" value="endopeptidase domain like (from Nostoc punctiforme)"/>
    <property type="match status" value="1"/>
</dbReference>
<feature type="region of interest" description="Disordered" evidence="5">
    <location>
        <begin position="153"/>
        <end position="175"/>
    </location>
</feature>
<evidence type="ECO:0000313" key="9">
    <source>
        <dbReference type="Proteomes" id="UP001210169"/>
    </source>
</evidence>
<feature type="compositionally biased region" description="Polar residues" evidence="5">
    <location>
        <begin position="156"/>
        <end position="175"/>
    </location>
</feature>
<protein>
    <submittedName>
        <fullName evidence="8">C40 family peptidase</fullName>
    </submittedName>
</protein>
<keyword evidence="6" id="KW-1133">Transmembrane helix</keyword>
<evidence type="ECO:0000256" key="5">
    <source>
        <dbReference type="SAM" id="MobiDB-lite"/>
    </source>
</evidence>
<dbReference type="PANTHER" id="PTHR47053">
    <property type="entry name" value="MUREIN DD-ENDOPEPTIDASE MEPH-RELATED"/>
    <property type="match status" value="1"/>
</dbReference>
<proteinExistence type="inferred from homology"/>